<dbReference type="InterPro" id="IPR018759">
    <property type="entry name" value="BBP2_2"/>
</dbReference>
<dbReference type="AlphaFoldDB" id="A0A3B0SGC0"/>
<dbReference type="EMBL" id="UOEC01000187">
    <property type="protein sequence ID" value="VAW01522.1"/>
    <property type="molecule type" value="Genomic_DNA"/>
</dbReference>
<feature type="region of interest" description="Disordered" evidence="1">
    <location>
        <begin position="76"/>
        <end position="98"/>
    </location>
</feature>
<gene>
    <name evidence="2" type="ORF">MNBD_ALPHA08-1377</name>
</gene>
<name>A0A3B0SGC0_9ZZZZ</name>
<feature type="region of interest" description="Disordered" evidence="1">
    <location>
        <begin position="45"/>
        <end position="64"/>
    </location>
</feature>
<feature type="compositionally biased region" description="Pro residues" evidence="1">
    <location>
        <begin position="81"/>
        <end position="92"/>
    </location>
</feature>
<dbReference type="InterPro" id="IPR011250">
    <property type="entry name" value="OMP/PagP_B-barrel"/>
</dbReference>
<dbReference type="SUPFAM" id="SSF56925">
    <property type="entry name" value="OMPA-like"/>
    <property type="match status" value="1"/>
</dbReference>
<evidence type="ECO:0000313" key="2">
    <source>
        <dbReference type="EMBL" id="VAW01522.1"/>
    </source>
</evidence>
<dbReference type="Pfam" id="PF10082">
    <property type="entry name" value="BBP2_2"/>
    <property type="match status" value="1"/>
</dbReference>
<proteinExistence type="predicted"/>
<reference evidence="2" key="1">
    <citation type="submission" date="2018-06" db="EMBL/GenBank/DDBJ databases">
        <authorList>
            <person name="Zhirakovskaya E."/>
        </authorList>
    </citation>
    <scope>NUCLEOTIDE SEQUENCE</scope>
</reference>
<protein>
    <submittedName>
        <fullName evidence="2">Uncharacterized protein</fullName>
    </submittedName>
</protein>
<accession>A0A3B0SGC0</accession>
<sequence length="473" mass="51815">MNSATKTGTYLLPLLAGSAMLLSATAGVQAQQTGQQAGLLRPSLDVENNLDGLPPASTQAPVQQTNAPRAITLQTNQPQSQPLPPPPLPPRQPEADPFGPTGMRVGSFRLFPVLEITTDFSDNVRSSSNNKKKDVGLRLAPSLRLESDWVRHSLNFNASGESVFYAKTDDENSNTFTASTDLRLDIRRDVNLLNSITYQLSETSSSSSEVPGTAIGNRKDHRLTYTSALTSQFNRMVATLTGGIDWRFFDDVKLAGGGTENNADREYIEPSLLLRLGYEISPAVTPFIEAGYTPRIHAQTLDRNGIRRNSIGLTASAGIGFNLSPIWDGEVALTYDYRNFDDNSLTTVNSVGVNATINWRPTQLTTVTFQSTTGIDESSTAGISGTRTLDLNVDLSHRFRENLTGNLGFGFNYSDFVGSSNDDMNYTMNAGLAYAIRRQWEWVANYQFTRFKSGTAGNSYSENRISTGIRFRL</sequence>
<evidence type="ECO:0000256" key="1">
    <source>
        <dbReference type="SAM" id="MobiDB-lite"/>
    </source>
</evidence>
<organism evidence="2">
    <name type="scientific">hydrothermal vent metagenome</name>
    <dbReference type="NCBI Taxonomy" id="652676"/>
    <lineage>
        <taxon>unclassified sequences</taxon>
        <taxon>metagenomes</taxon>
        <taxon>ecological metagenomes</taxon>
    </lineage>
</organism>